<accession>A0A1I2HYM9</accession>
<evidence type="ECO:0000256" key="1">
    <source>
        <dbReference type="SAM" id="Phobius"/>
    </source>
</evidence>
<dbReference type="EMBL" id="FONZ01000006">
    <property type="protein sequence ID" value="SFF35265.1"/>
    <property type="molecule type" value="Genomic_DNA"/>
</dbReference>
<keyword evidence="1" id="KW-0472">Membrane</keyword>
<keyword evidence="3" id="KW-1185">Reference proteome</keyword>
<reference evidence="3" key="1">
    <citation type="submission" date="2016-10" db="EMBL/GenBank/DDBJ databases">
        <authorList>
            <person name="Varghese N."/>
            <person name="Submissions S."/>
        </authorList>
    </citation>
    <scope>NUCLEOTIDE SEQUENCE [LARGE SCALE GENOMIC DNA]</scope>
    <source>
        <strain evidence="3">DSM 19083</strain>
    </source>
</reference>
<sequence length="106" mass="11152">MTRRQPAAPLPAAARHEPTARQRWLGWSGAVIATGMTTVWSLVIPERAATATGLQEAAIRYGHPVCWALLAIVGVLTAIGAPRRARDAFAFAAGASYVAFLAGLTL</sequence>
<proteinExistence type="predicted"/>
<protein>
    <submittedName>
        <fullName evidence="2">Uncharacterized protein</fullName>
    </submittedName>
</protein>
<feature type="transmembrane region" description="Helical" evidence="1">
    <location>
        <begin position="88"/>
        <end position="105"/>
    </location>
</feature>
<evidence type="ECO:0000313" key="2">
    <source>
        <dbReference type="EMBL" id="SFF35265.1"/>
    </source>
</evidence>
<organism evidence="2 3">
    <name type="scientific">Flavimobilis marinus</name>
    <dbReference type="NCBI Taxonomy" id="285351"/>
    <lineage>
        <taxon>Bacteria</taxon>
        <taxon>Bacillati</taxon>
        <taxon>Actinomycetota</taxon>
        <taxon>Actinomycetes</taxon>
        <taxon>Micrococcales</taxon>
        <taxon>Jonesiaceae</taxon>
        <taxon>Flavimobilis</taxon>
    </lineage>
</organism>
<dbReference type="OrthoDB" id="5198107at2"/>
<keyword evidence="1" id="KW-0812">Transmembrane</keyword>
<feature type="transmembrane region" description="Helical" evidence="1">
    <location>
        <begin position="62"/>
        <end position="81"/>
    </location>
</feature>
<dbReference type="STRING" id="285351.SAMN04488035_2614"/>
<dbReference type="RefSeq" id="WP_093379657.1">
    <property type="nucleotide sequence ID" value="NZ_BNAN01000001.1"/>
</dbReference>
<dbReference type="AlphaFoldDB" id="A0A1I2HYM9"/>
<evidence type="ECO:0000313" key="3">
    <source>
        <dbReference type="Proteomes" id="UP000198520"/>
    </source>
</evidence>
<gene>
    <name evidence="2" type="ORF">SAMN04488035_2614</name>
</gene>
<dbReference type="Proteomes" id="UP000198520">
    <property type="component" value="Unassembled WGS sequence"/>
</dbReference>
<name>A0A1I2HYM9_9MICO</name>
<keyword evidence="1" id="KW-1133">Transmembrane helix</keyword>
<feature type="transmembrane region" description="Helical" evidence="1">
    <location>
        <begin position="24"/>
        <end position="42"/>
    </location>
</feature>